<feature type="region of interest" description="Disordered" evidence="3">
    <location>
        <begin position="227"/>
        <end position="262"/>
    </location>
</feature>
<dbReference type="InterPro" id="IPR036427">
    <property type="entry name" value="Bromodomain-like_sf"/>
</dbReference>
<reference evidence="5 6" key="1">
    <citation type="journal article" date="2021" name="Nat. Commun.">
        <title>Incipient diploidization of the medicinal plant Perilla within 10,000 years.</title>
        <authorList>
            <person name="Zhang Y."/>
            <person name="Shen Q."/>
            <person name="Leng L."/>
            <person name="Zhang D."/>
            <person name="Chen S."/>
            <person name="Shi Y."/>
            <person name="Ning Z."/>
            <person name="Chen S."/>
        </authorList>
    </citation>
    <scope>NUCLEOTIDE SEQUENCE [LARGE SCALE GENOMIC DNA]</scope>
    <source>
        <strain evidence="6">cv. PC099</strain>
    </source>
</reference>
<gene>
    <name evidence="5" type="ORF">C2S53_007245</name>
</gene>
<dbReference type="Gene3D" id="1.20.920.10">
    <property type="entry name" value="Bromodomain-like"/>
    <property type="match status" value="1"/>
</dbReference>
<feature type="region of interest" description="Disordered" evidence="3">
    <location>
        <begin position="33"/>
        <end position="68"/>
    </location>
</feature>
<evidence type="ECO:0000256" key="2">
    <source>
        <dbReference type="PROSITE-ProRule" id="PRU00035"/>
    </source>
</evidence>
<evidence type="ECO:0000256" key="3">
    <source>
        <dbReference type="SAM" id="MobiDB-lite"/>
    </source>
</evidence>
<evidence type="ECO:0000259" key="4">
    <source>
        <dbReference type="PROSITE" id="PS50014"/>
    </source>
</evidence>
<dbReference type="CDD" id="cd04369">
    <property type="entry name" value="Bromodomain"/>
    <property type="match status" value="1"/>
</dbReference>
<accession>A0AAD4JEK1</accession>
<comment type="caution">
    <text evidence="5">The sequence shown here is derived from an EMBL/GenBank/DDBJ whole genome shotgun (WGS) entry which is preliminary data.</text>
</comment>
<evidence type="ECO:0000256" key="1">
    <source>
        <dbReference type="ARBA" id="ARBA00023117"/>
    </source>
</evidence>
<keyword evidence="1 2" id="KW-0103">Bromodomain</keyword>
<name>A0AAD4JEK1_PERFH</name>
<feature type="region of interest" description="Disordered" evidence="3">
    <location>
        <begin position="1"/>
        <end position="21"/>
    </location>
</feature>
<dbReference type="InterPro" id="IPR001487">
    <property type="entry name" value="Bromodomain"/>
</dbReference>
<dbReference type="PRINTS" id="PR00503">
    <property type="entry name" value="BROMODOMAIN"/>
</dbReference>
<feature type="compositionally biased region" description="Basic and acidic residues" evidence="3">
    <location>
        <begin position="55"/>
        <end position="68"/>
    </location>
</feature>
<dbReference type="PROSITE" id="PS50014">
    <property type="entry name" value="BROMODOMAIN_2"/>
    <property type="match status" value="1"/>
</dbReference>
<dbReference type="SUPFAM" id="SSF47370">
    <property type="entry name" value="Bromodomain"/>
    <property type="match status" value="1"/>
</dbReference>
<dbReference type="GO" id="GO:0003677">
    <property type="term" value="F:DNA binding"/>
    <property type="evidence" value="ECO:0007669"/>
    <property type="project" value="UniProtKB-KW"/>
</dbReference>
<dbReference type="PANTHER" id="PTHR22881:SF26">
    <property type="entry name" value="BROMODOMAIN CONTAINING PROTEIN, EXPRESSED"/>
    <property type="match status" value="1"/>
</dbReference>
<dbReference type="EMBL" id="SDAM02000071">
    <property type="protein sequence ID" value="KAH6832385.1"/>
    <property type="molecule type" value="Genomic_DNA"/>
</dbReference>
<dbReference type="PANTHER" id="PTHR22881">
    <property type="entry name" value="BROMODOMAIN CONTAINING PROTEIN"/>
    <property type="match status" value="1"/>
</dbReference>
<proteinExistence type="predicted"/>
<dbReference type="AlphaFoldDB" id="A0AAD4JEK1"/>
<evidence type="ECO:0000313" key="6">
    <source>
        <dbReference type="Proteomes" id="UP001190926"/>
    </source>
</evidence>
<feature type="domain" description="Bromo" evidence="4">
    <location>
        <begin position="116"/>
        <end position="186"/>
    </location>
</feature>
<dbReference type="Pfam" id="PF00439">
    <property type="entry name" value="Bromodomain"/>
    <property type="match status" value="1"/>
</dbReference>
<keyword evidence="5" id="KW-0238">DNA-binding</keyword>
<dbReference type="SMART" id="SM00297">
    <property type="entry name" value="BROMO"/>
    <property type="match status" value="1"/>
</dbReference>
<sequence>MMMMMQGQRRRSPRISALDTSNQKQIINTTTSTTTTTFDEPNLPPLSKLPRQVWKGRDSPENADCGKDTDTYTLVEWRSLKENKRDDDDDAITNGKAKATAMPAKHILELVLDTLQRRDTYEIFAQPVDPDEVEDYYEIIKESMDFGTMRAKLHEGMYQNLQQFEHDVFLIPENAMHFNSSATTYFRQARAIHDLAIKVFHVLKTNPQNFVSEFSGTRRRSMRKAFTRTKDSSIPKSVPSPSTSRFRRSNKKTTPARNIGSRDCRLSNSQAVDRRDTYSCKKEDRTVYSTCDSSCKPLILGDINYEDSLMCHSPKVTLTSTKKVNRNPCAPVVRDLNCSSRPVILALENYHSNVAEFKSRKRSCIVPSRSVSVSVRDEAAKQQQPPLPLISSFTFDLPFLKARLDRMKAVENSKGGLSIT</sequence>
<dbReference type="InterPro" id="IPR051831">
    <property type="entry name" value="Bromodomain_contain_prot"/>
</dbReference>
<feature type="compositionally biased region" description="Polar residues" evidence="3">
    <location>
        <begin position="234"/>
        <end position="244"/>
    </location>
</feature>
<dbReference type="Proteomes" id="UP001190926">
    <property type="component" value="Unassembled WGS sequence"/>
</dbReference>
<protein>
    <submittedName>
        <fullName evidence="5">DNA-binding bromodomain-containing protein</fullName>
    </submittedName>
</protein>
<keyword evidence="6" id="KW-1185">Reference proteome</keyword>
<evidence type="ECO:0000313" key="5">
    <source>
        <dbReference type="EMBL" id="KAH6832385.1"/>
    </source>
</evidence>
<organism evidence="5 6">
    <name type="scientific">Perilla frutescens var. hirtella</name>
    <name type="common">Perilla citriodora</name>
    <name type="synonym">Perilla setoyensis</name>
    <dbReference type="NCBI Taxonomy" id="608512"/>
    <lineage>
        <taxon>Eukaryota</taxon>
        <taxon>Viridiplantae</taxon>
        <taxon>Streptophyta</taxon>
        <taxon>Embryophyta</taxon>
        <taxon>Tracheophyta</taxon>
        <taxon>Spermatophyta</taxon>
        <taxon>Magnoliopsida</taxon>
        <taxon>eudicotyledons</taxon>
        <taxon>Gunneridae</taxon>
        <taxon>Pentapetalae</taxon>
        <taxon>asterids</taxon>
        <taxon>lamiids</taxon>
        <taxon>Lamiales</taxon>
        <taxon>Lamiaceae</taxon>
        <taxon>Nepetoideae</taxon>
        <taxon>Elsholtzieae</taxon>
        <taxon>Perilla</taxon>
    </lineage>
</organism>